<sequence length="84" mass="10247">MSKKRKQPQRKKETTEKKATLKDALDVSLLQQLQNTKKELEIQEVKKKQLEAKRKEEERKQKEKNKSFEQLLQESQMDWKEFKD</sequence>
<proteinExistence type="predicted"/>
<name>A0ABU8HDG9_9BACI</name>
<keyword evidence="3" id="KW-1185">Reference proteome</keyword>
<feature type="compositionally biased region" description="Basic and acidic residues" evidence="1">
    <location>
        <begin position="10"/>
        <end position="21"/>
    </location>
</feature>
<protein>
    <submittedName>
        <fullName evidence="2">YqkE family protein</fullName>
    </submittedName>
</protein>
<gene>
    <name evidence="2" type="ORF">WAK64_08540</name>
</gene>
<feature type="region of interest" description="Disordered" evidence="1">
    <location>
        <begin position="1"/>
        <end position="21"/>
    </location>
</feature>
<evidence type="ECO:0000256" key="1">
    <source>
        <dbReference type="SAM" id="MobiDB-lite"/>
    </source>
</evidence>
<evidence type="ECO:0000313" key="2">
    <source>
        <dbReference type="EMBL" id="MEI5907103.1"/>
    </source>
</evidence>
<accession>A0ABU8HDG9</accession>
<dbReference type="InterPro" id="IPR024980">
    <property type="entry name" value="DUF3886"/>
</dbReference>
<dbReference type="Pfam" id="PF13025">
    <property type="entry name" value="DUF3886"/>
    <property type="match status" value="1"/>
</dbReference>
<dbReference type="RefSeq" id="WP_336586544.1">
    <property type="nucleotide sequence ID" value="NZ_JBBAXC010000006.1"/>
</dbReference>
<evidence type="ECO:0000313" key="3">
    <source>
        <dbReference type="Proteomes" id="UP001312865"/>
    </source>
</evidence>
<reference evidence="2 3" key="1">
    <citation type="journal article" date="2018" name="J. Microbiol.">
        <title>Bacillus spongiae sp. nov., isolated from sponge of Jeju Island.</title>
        <authorList>
            <person name="Lee G.E."/>
            <person name="Im W.T."/>
            <person name="Park J.S."/>
        </authorList>
    </citation>
    <scope>NUCLEOTIDE SEQUENCE [LARGE SCALE GENOMIC DNA]</scope>
    <source>
        <strain evidence="2 3">135PIL107-10</strain>
    </source>
</reference>
<feature type="region of interest" description="Disordered" evidence="1">
    <location>
        <begin position="49"/>
        <end position="84"/>
    </location>
</feature>
<dbReference type="EMBL" id="JBBAXC010000006">
    <property type="protein sequence ID" value="MEI5907103.1"/>
    <property type="molecule type" value="Genomic_DNA"/>
</dbReference>
<dbReference type="Proteomes" id="UP001312865">
    <property type="component" value="Unassembled WGS sequence"/>
</dbReference>
<feature type="compositionally biased region" description="Basic and acidic residues" evidence="1">
    <location>
        <begin position="49"/>
        <end position="67"/>
    </location>
</feature>
<organism evidence="2 3">
    <name type="scientific">Bacillus spongiae</name>
    <dbReference type="NCBI Taxonomy" id="2683610"/>
    <lineage>
        <taxon>Bacteria</taxon>
        <taxon>Bacillati</taxon>
        <taxon>Bacillota</taxon>
        <taxon>Bacilli</taxon>
        <taxon>Bacillales</taxon>
        <taxon>Bacillaceae</taxon>
        <taxon>Bacillus</taxon>
    </lineage>
</organism>
<comment type="caution">
    <text evidence="2">The sequence shown here is derived from an EMBL/GenBank/DDBJ whole genome shotgun (WGS) entry which is preliminary data.</text>
</comment>